<accession>A0ABX7M8T7</accession>
<organism evidence="2 3">
    <name type="scientific">Niveibacterium microcysteis</name>
    <dbReference type="NCBI Taxonomy" id="2811415"/>
    <lineage>
        <taxon>Bacteria</taxon>
        <taxon>Pseudomonadati</taxon>
        <taxon>Pseudomonadota</taxon>
        <taxon>Betaproteobacteria</taxon>
        <taxon>Rhodocyclales</taxon>
        <taxon>Rhodocyclaceae</taxon>
        <taxon>Niveibacterium</taxon>
    </lineage>
</organism>
<proteinExistence type="predicted"/>
<evidence type="ECO:0000313" key="2">
    <source>
        <dbReference type="EMBL" id="QSI78157.1"/>
    </source>
</evidence>
<dbReference type="EMBL" id="CP071060">
    <property type="protein sequence ID" value="QSI78157.1"/>
    <property type="molecule type" value="Genomic_DNA"/>
</dbReference>
<evidence type="ECO:0000259" key="1">
    <source>
        <dbReference type="PROSITE" id="PS50075"/>
    </source>
</evidence>
<dbReference type="RefSeq" id="WP_172204060.1">
    <property type="nucleotide sequence ID" value="NZ_CP071060.1"/>
</dbReference>
<sequence>MDIRKELAAILDELLSLGGRAAAFDDATPLLGALPELDSMAVVGVIGAIEERFGLVFDDDEIDGTSFASFGSLAKLIDAKLS</sequence>
<dbReference type="Gene3D" id="1.10.1200.10">
    <property type="entry name" value="ACP-like"/>
    <property type="match status" value="1"/>
</dbReference>
<dbReference type="PROSITE" id="PS50075">
    <property type="entry name" value="CARRIER"/>
    <property type="match status" value="1"/>
</dbReference>
<evidence type="ECO:0000313" key="3">
    <source>
        <dbReference type="Proteomes" id="UP000663570"/>
    </source>
</evidence>
<dbReference type="InterPro" id="IPR009081">
    <property type="entry name" value="PP-bd_ACP"/>
</dbReference>
<keyword evidence="3" id="KW-1185">Reference proteome</keyword>
<reference evidence="2 3" key="1">
    <citation type="submission" date="2021-02" db="EMBL/GenBank/DDBJ databases">
        <title>Niveibacterium changnyeongensis HC41.</title>
        <authorList>
            <person name="Kang M."/>
        </authorList>
    </citation>
    <scope>NUCLEOTIDE SEQUENCE [LARGE SCALE GENOMIC DNA]</scope>
    <source>
        <strain evidence="2 3">HC41</strain>
    </source>
</reference>
<gene>
    <name evidence="2" type="ORF">JY500_05820</name>
</gene>
<dbReference type="InterPro" id="IPR036736">
    <property type="entry name" value="ACP-like_sf"/>
</dbReference>
<dbReference type="SUPFAM" id="SSF47336">
    <property type="entry name" value="ACP-like"/>
    <property type="match status" value="1"/>
</dbReference>
<name>A0ABX7M8T7_9RHOO</name>
<protein>
    <submittedName>
        <fullName evidence="2">Acyl carrier protein</fullName>
    </submittedName>
</protein>
<dbReference type="Proteomes" id="UP000663570">
    <property type="component" value="Chromosome"/>
</dbReference>
<feature type="domain" description="Carrier" evidence="1">
    <location>
        <begin position="1"/>
        <end position="81"/>
    </location>
</feature>